<gene>
    <name evidence="3" type="ORF">OMP40_39530</name>
</gene>
<dbReference type="CDD" id="cd08023">
    <property type="entry name" value="GH16_laminarinase_like"/>
    <property type="match status" value="1"/>
</dbReference>
<evidence type="ECO:0000313" key="3">
    <source>
        <dbReference type="EMBL" id="MDG0814707.1"/>
    </source>
</evidence>
<dbReference type="AlphaFoldDB" id="A0A9X4QYH8"/>
<reference evidence="3" key="1">
    <citation type="submission" date="2022-10" db="EMBL/GenBank/DDBJ databases">
        <title>Comparative genomic analysis of Cohnella hashimotonis sp. nov., isolated from the International Space Station.</title>
        <authorList>
            <person name="Simpson A."/>
            <person name="Venkateswaran K."/>
        </authorList>
    </citation>
    <scope>NUCLEOTIDE SEQUENCE</scope>
    <source>
        <strain evidence="3">DSM 28161</strain>
    </source>
</reference>
<feature type="compositionally biased region" description="Low complexity" evidence="1">
    <location>
        <begin position="603"/>
        <end position="629"/>
    </location>
</feature>
<dbReference type="Gene3D" id="2.60.120.260">
    <property type="entry name" value="Galactose-binding domain-like"/>
    <property type="match status" value="2"/>
</dbReference>
<evidence type="ECO:0000313" key="4">
    <source>
        <dbReference type="Proteomes" id="UP001153404"/>
    </source>
</evidence>
<dbReference type="GO" id="GO:0004553">
    <property type="term" value="F:hydrolase activity, hydrolyzing O-glycosyl compounds"/>
    <property type="evidence" value="ECO:0007669"/>
    <property type="project" value="InterPro"/>
</dbReference>
<dbReference type="Pfam" id="PF00722">
    <property type="entry name" value="Glyco_hydro_16"/>
    <property type="match status" value="1"/>
</dbReference>
<dbReference type="PROSITE" id="PS51762">
    <property type="entry name" value="GH16_2"/>
    <property type="match status" value="1"/>
</dbReference>
<dbReference type="EMBL" id="JAPDIA010000009">
    <property type="protein sequence ID" value="MDG0814707.1"/>
    <property type="molecule type" value="Genomic_DNA"/>
</dbReference>
<dbReference type="InterPro" id="IPR013320">
    <property type="entry name" value="ConA-like_dom_sf"/>
</dbReference>
<dbReference type="GO" id="GO:0005975">
    <property type="term" value="P:carbohydrate metabolic process"/>
    <property type="evidence" value="ECO:0007669"/>
    <property type="project" value="InterPro"/>
</dbReference>
<protein>
    <submittedName>
        <fullName evidence="3">Glycoside hydrolase family 16 protein</fullName>
    </submittedName>
</protein>
<dbReference type="RefSeq" id="WP_277539672.1">
    <property type="nucleotide sequence ID" value="NZ_JAPDIA010000009.1"/>
</dbReference>
<organism evidence="3 4">
    <name type="scientific">Cohnella rhizosphaerae</name>
    <dbReference type="NCBI Taxonomy" id="1457232"/>
    <lineage>
        <taxon>Bacteria</taxon>
        <taxon>Bacillati</taxon>
        <taxon>Bacillota</taxon>
        <taxon>Bacilli</taxon>
        <taxon>Bacillales</taxon>
        <taxon>Paenibacillaceae</taxon>
        <taxon>Cohnella</taxon>
    </lineage>
</organism>
<dbReference type="Gene3D" id="2.60.120.200">
    <property type="match status" value="1"/>
</dbReference>
<dbReference type="SUPFAM" id="SSF49899">
    <property type="entry name" value="Concanavalin A-like lectins/glucanases"/>
    <property type="match status" value="1"/>
</dbReference>
<feature type="region of interest" description="Disordered" evidence="1">
    <location>
        <begin position="599"/>
        <end position="629"/>
    </location>
</feature>
<accession>A0A9X4QYH8</accession>
<comment type="caution">
    <text evidence="3">The sequence shown here is derived from an EMBL/GenBank/DDBJ whole genome shotgun (WGS) entry which is preliminary data.</text>
</comment>
<proteinExistence type="predicted"/>
<sequence length="838" mass="90422">MNEDGVWTSVREPVKTPDEPTGNALNLVTFAPVVAQKFRVLFTHGAAKTGVTEIVYVDSAVQSLPAPPSLGTVTASYTNGGDSADSVNDGIVSFNDFPRNRWTSYGSPAAADWVQTEYERAYSKNTAGIFIYDDGGGVKAPADYDVQYWNGSEWLSAPGQIRTPAQPAGGALNLVSFDTVIASRFRVVFTHAPDARTGVTEIAYVDSNKEPVPVAPPVVIPEPVIAVTAPALGSSVSGTFKIRFSAPDMKNVWARAWHQPDETHADPNGYDAWIANTAPDALGAGEVEIDADLLPHGPLTIVLNAWDAPEGEPAFTKSATSYVQLYNEGGVIWKKGIPAPPQQANGMKVKFEDDFDGPLSVSKTGAGTRYASLKPDWPNGSEFGEAIFADPADAVNPFAVLGDDYLRIRVARAPEGYADPQGWNRKYIGGLLSSVRLDGTGVSAKNGYFEARIQMPAGKGAWPAFWLMSQNSSGADHLPSTAELDIVEAYGHDPAGACQAKHWWSGSPESHQTNCSSENFAYGDNASTWHTYGAKVTEDEVIYYIDDVEVWRHDSFAQANTPLYFMLNLALGGGWPIDLSPYGDQIDMYVDYVRVFEPSEGDAGTPSPEPTASPSSAPTTTPVPTPEAGHGIIKLETRSENGGIIAASVPAPALTAAIGSAKDGKIVLQTHEARSAEGFMLRLPAGPLRSQEAASLRVVELDLGDTRLSIPAEAWGQAADEIVITVKKAPGLAHTKKTTSEVRGSGVHDRHYRGWNRRHVARRGQASDRAALCRRRFGYIGMGGRESRRRRRIASTDREREVRSKGRRRRIRLDADRDVRDRLPGRRLHGFAGSPLGA</sequence>
<name>A0A9X4QYH8_9BACL</name>
<dbReference type="PANTHER" id="PTHR10963:SF60">
    <property type="entry name" value="GRAM-NEGATIVE BACTERIA-BINDING PROTEIN 1-RELATED"/>
    <property type="match status" value="1"/>
</dbReference>
<evidence type="ECO:0000256" key="1">
    <source>
        <dbReference type="SAM" id="MobiDB-lite"/>
    </source>
</evidence>
<feature type="domain" description="GH16" evidence="2">
    <location>
        <begin position="332"/>
        <end position="601"/>
    </location>
</feature>
<dbReference type="PANTHER" id="PTHR10963">
    <property type="entry name" value="GLYCOSYL HYDROLASE-RELATED"/>
    <property type="match status" value="1"/>
</dbReference>
<keyword evidence="3" id="KW-0378">Hydrolase</keyword>
<keyword evidence="4" id="KW-1185">Reference proteome</keyword>
<dbReference type="Proteomes" id="UP001153404">
    <property type="component" value="Unassembled WGS sequence"/>
</dbReference>
<evidence type="ECO:0000259" key="2">
    <source>
        <dbReference type="PROSITE" id="PS51762"/>
    </source>
</evidence>
<dbReference type="InterPro" id="IPR000757">
    <property type="entry name" value="Beta-glucanase-like"/>
</dbReference>
<dbReference type="InterPro" id="IPR050546">
    <property type="entry name" value="Glycosyl_Hydrlase_16"/>
</dbReference>